<accession>A0A0N4XAX8</accession>
<dbReference type="Pfam" id="PF00014">
    <property type="entry name" value="Kunitz_BPTI"/>
    <property type="match status" value="1"/>
</dbReference>
<dbReference type="PANTHER" id="PTHR46339">
    <property type="entry name" value="PROTEIN CBG15282-RELATED"/>
    <property type="match status" value="1"/>
</dbReference>
<protein>
    <submittedName>
        <fullName evidence="2">BPTI/Kunitz inhibitor domain-containing protein</fullName>
    </submittedName>
</protein>
<reference evidence="2" key="1">
    <citation type="submission" date="2017-02" db="UniProtKB">
        <authorList>
            <consortium name="WormBaseParasite"/>
        </authorList>
    </citation>
    <scope>IDENTIFICATION</scope>
</reference>
<dbReference type="PROSITE" id="PS00280">
    <property type="entry name" value="BPTI_KUNITZ_1"/>
    <property type="match status" value="1"/>
</dbReference>
<dbReference type="InterPro" id="IPR020901">
    <property type="entry name" value="Prtase_inh_Kunz-CS"/>
</dbReference>
<evidence type="ECO:0000313" key="2">
    <source>
        <dbReference type="WBParaSite" id="HPLM_0002152301-mRNA-1"/>
    </source>
</evidence>
<sequence>LSVAAEPKCIQGQAYRNQFGDFTTCSPGVGCPSNHECYFDGEQWGCCPTKAFTCSLNADPGVQCGAGSTFRYFYNAQTQNCETFQYNGCDGNSNNFANREQCEQHCSVGGCPYGGTPLRDHSGMLTVCSSQENCPNSYECSPVIVGTACPAGNVAYVDPNSQMPIQCNEALSNSCPNGYTCTFNALINGHVCCGASDQGEFEKCIVVSKFLTDLFSPRRMSRGGEGIHQYCRYVTTRMHRERGSFLSCQLPMSLQHAEK</sequence>
<organism evidence="2">
    <name type="scientific">Haemonchus placei</name>
    <name type="common">Barber's pole worm</name>
    <dbReference type="NCBI Taxonomy" id="6290"/>
    <lineage>
        <taxon>Eukaryota</taxon>
        <taxon>Metazoa</taxon>
        <taxon>Ecdysozoa</taxon>
        <taxon>Nematoda</taxon>
        <taxon>Chromadorea</taxon>
        <taxon>Rhabditida</taxon>
        <taxon>Rhabditina</taxon>
        <taxon>Rhabditomorpha</taxon>
        <taxon>Strongyloidea</taxon>
        <taxon>Trichostrongylidae</taxon>
        <taxon>Haemonchus</taxon>
    </lineage>
</organism>
<dbReference type="InterPro" id="IPR002223">
    <property type="entry name" value="Kunitz_BPTI"/>
</dbReference>
<dbReference type="Gene3D" id="4.10.410.10">
    <property type="entry name" value="Pancreatic trypsin inhibitor Kunitz domain"/>
    <property type="match status" value="1"/>
</dbReference>
<dbReference type="CDD" id="cd00109">
    <property type="entry name" value="Kunitz-type"/>
    <property type="match status" value="1"/>
</dbReference>
<feature type="domain" description="BPTI/Kunitz inhibitor" evidence="1">
    <location>
        <begin position="54"/>
        <end position="106"/>
    </location>
</feature>
<dbReference type="PANTHER" id="PTHR46339:SF3">
    <property type="entry name" value="PROTEIN CBG06944"/>
    <property type="match status" value="1"/>
</dbReference>
<name>A0A0N4XAX8_HAEPC</name>
<dbReference type="SMART" id="SM00131">
    <property type="entry name" value="KU"/>
    <property type="match status" value="1"/>
</dbReference>
<dbReference type="WBParaSite" id="HPLM_0002152301-mRNA-1">
    <property type="protein sequence ID" value="HPLM_0002152301-mRNA-1"/>
    <property type="gene ID" value="HPLM_0002152301"/>
</dbReference>
<dbReference type="PROSITE" id="PS50279">
    <property type="entry name" value="BPTI_KUNITZ_2"/>
    <property type="match status" value="1"/>
</dbReference>
<dbReference type="InterPro" id="IPR028150">
    <property type="entry name" value="Lustrin_cystein"/>
</dbReference>
<dbReference type="InterPro" id="IPR053014">
    <property type="entry name" value="Cuticle_assoc_divergent"/>
</dbReference>
<dbReference type="AlphaFoldDB" id="A0A0N4XAX8"/>
<dbReference type="PRINTS" id="PR00759">
    <property type="entry name" value="BASICPTASE"/>
</dbReference>
<dbReference type="InterPro" id="IPR036880">
    <property type="entry name" value="Kunitz_BPTI_sf"/>
</dbReference>
<dbReference type="InterPro" id="IPR006150">
    <property type="entry name" value="Cys_repeat_1"/>
</dbReference>
<evidence type="ECO:0000259" key="1">
    <source>
        <dbReference type="PROSITE" id="PS50279"/>
    </source>
</evidence>
<dbReference type="Pfam" id="PF14625">
    <property type="entry name" value="Lustrin_cystein"/>
    <property type="match status" value="3"/>
</dbReference>
<proteinExistence type="predicted"/>
<dbReference type="SUPFAM" id="SSF57362">
    <property type="entry name" value="BPTI-like"/>
    <property type="match status" value="1"/>
</dbReference>
<dbReference type="SMART" id="SM00289">
    <property type="entry name" value="WR1"/>
    <property type="match status" value="3"/>
</dbReference>
<dbReference type="GO" id="GO:0004867">
    <property type="term" value="F:serine-type endopeptidase inhibitor activity"/>
    <property type="evidence" value="ECO:0007669"/>
    <property type="project" value="InterPro"/>
</dbReference>